<dbReference type="GO" id="GO:0008017">
    <property type="term" value="F:microtubule binding"/>
    <property type="evidence" value="ECO:0007669"/>
    <property type="project" value="TreeGrafter"/>
</dbReference>
<feature type="compositionally biased region" description="Polar residues" evidence="2">
    <location>
        <begin position="30"/>
        <end position="40"/>
    </location>
</feature>
<comment type="similarity">
    <text evidence="1">Belongs to the QWRF family.</text>
</comment>
<dbReference type="GO" id="GO:0005737">
    <property type="term" value="C:cytoplasm"/>
    <property type="evidence" value="ECO:0007669"/>
    <property type="project" value="TreeGrafter"/>
</dbReference>
<dbReference type="AlphaFoldDB" id="A0AAE1JLS9"/>
<evidence type="ECO:0000256" key="1">
    <source>
        <dbReference type="ARBA" id="ARBA00010016"/>
    </source>
</evidence>
<dbReference type="PANTHER" id="PTHR31807">
    <property type="entry name" value="AUGMIN FAMILY MEMBER"/>
    <property type="match status" value="1"/>
</dbReference>
<dbReference type="InterPro" id="IPR007573">
    <property type="entry name" value="QWRF"/>
</dbReference>
<dbReference type="GO" id="GO:0051225">
    <property type="term" value="P:spindle assembly"/>
    <property type="evidence" value="ECO:0007669"/>
    <property type="project" value="TreeGrafter"/>
</dbReference>
<comment type="caution">
    <text evidence="3">The sequence shown here is derived from an EMBL/GenBank/DDBJ whole genome shotgun (WGS) entry which is preliminary data.</text>
</comment>
<reference evidence="3" key="1">
    <citation type="submission" date="2023-10" db="EMBL/GenBank/DDBJ databases">
        <title>Chromosome-level genome of the transformable northern wattle, Acacia crassicarpa.</title>
        <authorList>
            <person name="Massaro I."/>
            <person name="Sinha N.R."/>
            <person name="Poethig S."/>
            <person name="Leichty A.R."/>
        </authorList>
    </citation>
    <scope>NUCLEOTIDE SEQUENCE</scope>
    <source>
        <strain evidence="3">Acra3RX</strain>
        <tissue evidence="3">Leaf</tissue>
    </source>
</reference>
<evidence type="ECO:0000313" key="4">
    <source>
        <dbReference type="Proteomes" id="UP001293593"/>
    </source>
</evidence>
<dbReference type="GO" id="GO:0005880">
    <property type="term" value="C:nuclear microtubule"/>
    <property type="evidence" value="ECO:0007669"/>
    <property type="project" value="TreeGrafter"/>
</dbReference>
<evidence type="ECO:0000256" key="2">
    <source>
        <dbReference type="SAM" id="MobiDB-lite"/>
    </source>
</evidence>
<feature type="region of interest" description="Disordered" evidence="2">
    <location>
        <begin position="146"/>
        <end position="186"/>
    </location>
</feature>
<gene>
    <name evidence="3" type="ORF">QN277_008456</name>
</gene>
<dbReference type="EMBL" id="JAWXYG010000013">
    <property type="protein sequence ID" value="KAK4255454.1"/>
    <property type="molecule type" value="Genomic_DNA"/>
</dbReference>
<dbReference type="PANTHER" id="PTHR31807:SF31">
    <property type="entry name" value="QWRF MOTIF PROTEIN (DUF566)-RELATED"/>
    <property type="match status" value="1"/>
</dbReference>
<evidence type="ECO:0008006" key="5">
    <source>
        <dbReference type="Google" id="ProtNLM"/>
    </source>
</evidence>
<protein>
    <recommendedName>
        <fullName evidence="5">QWRF motif-containing protein 3</fullName>
    </recommendedName>
</protein>
<feature type="compositionally biased region" description="Polar residues" evidence="2">
    <location>
        <begin position="287"/>
        <end position="299"/>
    </location>
</feature>
<sequence>MSSLKKDKDYVISSQSPKHRKAKTREVSSRYLSPTSTASFESEFASPKGGISPVRRKQGMDSADSRKHRSLDDGGVLRGQLWPSSSSVAKKNDTGATLADHLGNDRFRDFLDRKSKEKSKKSDSVFTLTKQRSCSVFKRFENDQIDHISNSSNSKENHQPAIIGGSSRYTGKIGFPGKPYSSVDSSSKDFNIVPGRLSIDENALYRKSESFTTTLDSESDYSDVPSATSDLSSKKLGMEVPSKYMNNISRRSRRGTSDSNIEHPFSSEDSSILKKFTIKNAIKRANSLTGHNSSKSQWALSPGRTGSPPMSVESKEKLISFSSLKPPSSPSHPAKGPSHPAKGVDKLINMGFDFFRSKKSSASSTLTGLNTSDSVYQLRLLDNRLMQWRYANAKAEAVNKTISNQTQSNLQYAWNGITKLQHSVMQKKMQYEKEKLEMKLNFIIHSHIILLEAWGDLERQHISAITVIKDRMHSIVCKLPLIEGAKVDIPSVFVALKHAYELTGSMKSMLTSFPPLADEVAALLSELAEVVSQEKLLLDEFHDLFQTISSLKLQESSIKCGLIQLQCWQQEDLQQQLQPANFPQIRCQ</sequence>
<organism evidence="3 4">
    <name type="scientific">Acacia crassicarpa</name>
    <name type="common">northern wattle</name>
    <dbReference type="NCBI Taxonomy" id="499986"/>
    <lineage>
        <taxon>Eukaryota</taxon>
        <taxon>Viridiplantae</taxon>
        <taxon>Streptophyta</taxon>
        <taxon>Embryophyta</taxon>
        <taxon>Tracheophyta</taxon>
        <taxon>Spermatophyta</taxon>
        <taxon>Magnoliopsida</taxon>
        <taxon>eudicotyledons</taxon>
        <taxon>Gunneridae</taxon>
        <taxon>Pentapetalae</taxon>
        <taxon>rosids</taxon>
        <taxon>fabids</taxon>
        <taxon>Fabales</taxon>
        <taxon>Fabaceae</taxon>
        <taxon>Caesalpinioideae</taxon>
        <taxon>mimosoid clade</taxon>
        <taxon>Acacieae</taxon>
        <taxon>Acacia</taxon>
    </lineage>
</organism>
<feature type="region of interest" description="Disordered" evidence="2">
    <location>
        <begin position="287"/>
        <end position="342"/>
    </location>
</feature>
<dbReference type="Proteomes" id="UP001293593">
    <property type="component" value="Unassembled WGS sequence"/>
</dbReference>
<name>A0AAE1JLS9_9FABA</name>
<feature type="region of interest" description="Disordered" evidence="2">
    <location>
        <begin position="1"/>
        <end position="100"/>
    </location>
</feature>
<feature type="compositionally biased region" description="Basic and acidic residues" evidence="2">
    <location>
        <begin position="1"/>
        <end position="10"/>
    </location>
</feature>
<accession>A0AAE1JLS9</accession>
<evidence type="ECO:0000313" key="3">
    <source>
        <dbReference type="EMBL" id="KAK4255454.1"/>
    </source>
</evidence>
<dbReference type="Pfam" id="PF04484">
    <property type="entry name" value="QWRF"/>
    <property type="match status" value="1"/>
</dbReference>
<proteinExistence type="inferred from homology"/>
<keyword evidence="4" id="KW-1185">Reference proteome</keyword>
<feature type="region of interest" description="Disordered" evidence="2">
    <location>
        <begin position="212"/>
        <end position="266"/>
    </location>
</feature>
<feature type="compositionally biased region" description="Low complexity" evidence="2">
    <location>
        <begin position="322"/>
        <end position="341"/>
    </location>
</feature>